<gene>
    <name evidence="3" type="primary">gcvH</name>
    <name evidence="7" type="ORF">AVDCRST_MAG61-2278</name>
</gene>
<name>A0A6J4L1B0_9ACTN</name>
<feature type="domain" description="Lipoyl-binding" evidence="6">
    <location>
        <begin position="47"/>
        <end position="129"/>
    </location>
</feature>
<proteinExistence type="inferred from homology"/>
<dbReference type="AlphaFoldDB" id="A0A6J4L1B0"/>
<reference evidence="7" key="1">
    <citation type="submission" date="2020-02" db="EMBL/GenBank/DDBJ databases">
        <authorList>
            <person name="Meier V. D."/>
        </authorList>
    </citation>
    <scope>NUCLEOTIDE SEQUENCE</scope>
    <source>
        <strain evidence="7">AVDCRST_MAG61</strain>
    </source>
</reference>
<dbReference type="InterPro" id="IPR003016">
    <property type="entry name" value="2-oxoA_DH_lipoyl-BS"/>
</dbReference>
<evidence type="ECO:0000256" key="4">
    <source>
        <dbReference type="PIRSR" id="PIRSR617453-50"/>
    </source>
</evidence>
<dbReference type="Gene3D" id="2.40.50.100">
    <property type="match status" value="1"/>
</dbReference>
<dbReference type="Pfam" id="PF01597">
    <property type="entry name" value="GCV_H"/>
    <property type="match status" value="1"/>
</dbReference>
<dbReference type="GO" id="GO:0019464">
    <property type="term" value="P:glycine decarboxylation via glycine cleavage system"/>
    <property type="evidence" value="ECO:0007669"/>
    <property type="project" value="UniProtKB-UniRule"/>
</dbReference>
<dbReference type="GO" id="GO:0005737">
    <property type="term" value="C:cytoplasm"/>
    <property type="evidence" value="ECO:0007669"/>
    <property type="project" value="TreeGrafter"/>
</dbReference>
<dbReference type="InterPro" id="IPR033753">
    <property type="entry name" value="GCV_H/Fam206"/>
</dbReference>
<dbReference type="NCBIfam" id="NF002270">
    <property type="entry name" value="PRK01202.1"/>
    <property type="match status" value="1"/>
</dbReference>
<sequence length="151" mass="16282">MAPAHPPLTRRRRRVSDHQDRNVVPDYPEDLKYSADHEWVRSGNALTVRVGITEYAAEQLGDIVFVSLPTVGDVLTPGDACGELESTKSVSDILSPVEGTVTAVNDVLDGSPETVNADPYGDGWLFEVELDADADLDDLLDADAYAEQVAG</sequence>
<evidence type="ECO:0000256" key="2">
    <source>
        <dbReference type="ARBA" id="ARBA00022823"/>
    </source>
</evidence>
<dbReference type="HAMAP" id="MF_00272">
    <property type="entry name" value="GcvH"/>
    <property type="match status" value="1"/>
</dbReference>
<evidence type="ECO:0000256" key="3">
    <source>
        <dbReference type="HAMAP-Rule" id="MF_00272"/>
    </source>
</evidence>
<dbReference type="GO" id="GO:0009249">
    <property type="term" value="P:protein lipoylation"/>
    <property type="evidence" value="ECO:0007669"/>
    <property type="project" value="TreeGrafter"/>
</dbReference>
<protein>
    <recommendedName>
        <fullName evidence="3">Glycine cleavage system H protein</fullName>
    </recommendedName>
</protein>
<feature type="region of interest" description="Disordered" evidence="5">
    <location>
        <begin position="1"/>
        <end position="28"/>
    </location>
</feature>
<evidence type="ECO:0000256" key="1">
    <source>
        <dbReference type="ARBA" id="ARBA00009249"/>
    </source>
</evidence>
<dbReference type="PROSITE" id="PS50968">
    <property type="entry name" value="BIOTINYL_LIPOYL"/>
    <property type="match status" value="1"/>
</dbReference>
<dbReference type="GO" id="GO:0005960">
    <property type="term" value="C:glycine cleavage complex"/>
    <property type="evidence" value="ECO:0007669"/>
    <property type="project" value="InterPro"/>
</dbReference>
<dbReference type="CDD" id="cd06848">
    <property type="entry name" value="GCS_H"/>
    <property type="match status" value="1"/>
</dbReference>
<dbReference type="InterPro" id="IPR017453">
    <property type="entry name" value="GCV_H_sub"/>
</dbReference>
<comment type="cofactor">
    <cofactor evidence="3">
        <name>(R)-lipoate</name>
        <dbReference type="ChEBI" id="CHEBI:83088"/>
    </cofactor>
    <text evidence="3">Binds 1 lipoyl cofactor covalently.</text>
</comment>
<dbReference type="NCBIfam" id="TIGR00527">
    <property type="entry name" value="gcvH"/>
    <property type="match status" value="1"/>
</dbReference>
<feature type="modified residue" description="N6-lipoyllysine" evidence="3 4">
    <location>
        <position position="88"/>
    </location>
</feature>
<dbReference type="InterPro" id="IPR011053">
    <property type="entry name" value="Single_hybrid_motif"/>
</dbReference>
<comment type="subunit">
    <text evidence="3">The glycine cleavage system is composed of four proteins: P, T, L and H.</text>
</comment>
<dbReference type="PANTHER" id="PTHR11715">
    <property type="entry name" value="GLYCINE CLEAVAGE SYSTEM H PROTEIN"/>
    <property type="match status" value="1"/>
</dbReference>
<dbReference type="SUPFAM" id="SSF51230">
    <property type="entry name" value="Single hybrid motif"/>
    <property type="match status" value="1"/>
</dbReference>
<organism evidence="7">
    <name type="scientific">uncultured Friedmanniella sp</name>
    <dbReference type="NCBI Taxonomy" id="335381"/>
    <lineage>
        <taxon>Bacteria</taxon>
        <taxon>Bacillati</taxon>
        <taxon>Actinomycetota</taxon>
        <taxon>Actinomycetes</taxon>
        <taxon>Propionibacteriales</taxon>
        <taxon>Nocardioidaceae</taxon>
        <taxon>Friedmanniella</taxon>
        <taxon>environmental samples</taxon>
    </lineage>
</organism>
<comment type="function">
    <text evidence="3">The glycine cleavage system catalyzes the degradation of glycine. The H protein shuttles the methylamine group of glycine from the P protein to the T protein.</text>
</comment>
<dbReference type="PANTHER" id="PTHR11715:SF3">
    <property type="entry name" value="GLYCINE CLEAVAGE SYSTEM H PROTEIN-RELATED"/>
    <property type="match status" value="1"/>
</dbReference>
<feature type="compositionally biased region" description="Basic and acidic residues" evidence="5">
    <location>
        <begin position="16"/>
        <end position="28"/>
    </location>
</feature>
<evidence type="ECO:0000313" key="7">
    <source>
        <dbReference type="EMBL" id="CAA9321148.1"/>
    </source>
</evidence>
<comment type="similarity">
    <text evidence="1 3">Belongs to the GcvH family.</text>
</comment>
<dbReference type="PROSITE" id="PS00189">
    <property type="entry name" value="LIPOYL"/>
    <property type="match status" value="1"/>
</dbReference>
<keyword evidence="2 3" id="KW-0450">Lipoyl</keyword>
<dbReference type="InterPro" id="IPR002930">
    <property type="entry name" value="GCV_H"/>
</dbReference>
<accession>A0A6J4L1B0</accession>
<evidence type="ECO:0000256" key="5">
    <source>
        <dbReference type="SAM" id="MobiDB-lite"/>
    </source>
</evidence>
<evidence type="ECO:0000259" key="6">
    <source>
        <dbReference type="PROSITE" id="PS50968"/>
    </source>
</evidence>
<dbReference type="EMBL" id="CADCTT010000298">
    <property type="protein sequence ID" value="CAA9321148.1"/>
    <property type="molecule type" value="Genomic_DNA"/>
</dbReference>
<dbReference type="InterPro" id="IPR000089">
    <property type="entry name" value="Biotin_lipoyl"/>
</dbReference>